<comment type="caution">
    <text evidence="2">The sequence shown here is derived from an EMBL/GenBank/DDBJ whole genome shotgun (WGS) entry which is preliminary data.</text>
</comment>
<feature type="transmembrane region" description="Helical" evidence="1">
    <location>
        <begin position="80"/>
        <end position="100"/>
    </location>
</feature>
<organism evidence="2 3">
    <name type="scientific">Novosphingobium organovorum</name>
    <dbReference type="NCBI Taxonomy" id="2930092"/>
    <lineage>
        <taxon>Bacteria</taxon>
        <taxon>Pseudomonadati</taxon>
        <taxon>Pseudomonadota</taxon>
        <taxon>Alphaproteobacteria</taxon>
        <taxon>Sphingomonadales</taxon>
        <taxon>Sphingomonadaceae</taxon>
        <taxon>Novosphingobium</taxon>
    </lineage>
</organism>
<gene>
    <name evidence="2" type="ORF">MTR62_05035</name>
</gene>
<dbReference type="EMBL" id="JALHLF010000010">
    <property type="protein sequence ID" value="MCJ2182069.1"/>
    <property type="molecule type" value="Genomic_DNA"/>
</dbReference>
<dbReference type="Proteomes" id="UP001162881">
    <property type="component" value="Unassembled WGS sequence"/>
</dbReference>
<evidence type="ECO:0000256" key="1">
    <source>
        <dbReference type="SAM" id="Phobius"/>
    </source>
</evidence>
<reference evidence="2" key="1">
    <citation type="submission" date="2022-03" db="EMBL/GenBank/DDBJ databases">
        <title>Identification of a novel bacterium isolated from mangrove sediments.</title>
        <authorList>
            <person name="Pan X."/>
        </authorList>
    </citation>
    <scope>NUCLEOTIDE SEQUENCE</scope>
    <source>
        <strain evidence="2">B1949</strain>
    </source>
</reference>
<keyword evidence="3" id="KW-1185">Reference proteome</keyword>
<evidence type="ECO:0000313" key="2">
    <source>
        <dbReference type="EMBL" id="MCJ2182069.1"/>
    </source>
</evidence>
<dbReference type="RefSeq" id="WP_244017603.1">
    <property type="nucleotide sequence ID" value="NZ_JALHLF010000010.1"/>
</dbReference>
<feature type="transmembrane region" description="Helical" evidence="1">
    <location>
        <begin position="54"/>
        <end position="73"/>
    </location>
</feature>
<keyword evidence="1" id="KW-0472">Membrane</keyword>
<protein>
    <recommendedName>
        <fullName evidence="4">Iron uptake protein</fullName>
    </recommendedName>
</protein>
<accession>A0ABT0BB96</accession>
<evidence type="ECO:0008006" key="4">
    <source>
        <dbReference type="Google" id="ProtNLM"/>
    </source>
</evidence>
<proteinExistence type="predicted"/>
<name>A0ABT0BB96_9SPHN</name>
<keyword evidence="1" id="KW-1133">Transmembrane helix</keyword>
<sequence>MTAKPPRPALSSRNWLGKASAGLVLGFVLALGLAGLTYWAIGAGEGALSTKAQFTMWLMAPVWALVLSFCFLFRSGPRAWAVLGLACALVWLALFATGALA</sequence>
<keyword evidence="1" id="KW-0812">Transmembrane</keyword>
<evidence type="ECO:0000313" key="3">
    <source>
        <dbReference type="Proteomes" id="UP001162881"/>
    </source>
</evidence>
<feature type="transmembrane region" description="Helical" evidence="1">
    <location>
        <begin position="21"/>
        <end position="42"/>
    </location>
</feature>